<dbReference type="EMBL" id="VSTH01000282">
    <property type="protein sequence ID" value="TYO60794.1"/>
    <property type="molecule type" value="Genomic_DNA"/>
</dbReference>
<name>A0A5S4YAT1_9BRAD</name>
<keyword evidence="2" id="KW-1185">Reference proteome</keyword>
<evidence type="ECO:0000313" key="1">
    <source>
        <dbReference type="EMBL" id="TYO60794.1"/>
    </source>
</evidence>
<proteinExistence type="predicted"/>
<organism evidence="1 2">
    <name type="scientific">Bradyrhizobium hipponense</name>
    <dbReference type="NCBI Taxonomy" id="2605638"/>
    <lineage>
        <taxon>Bacteria</taxon>
        <taxon>Pseudomonadati</taxon>
        <taxon>Pseudomonadota</taxon>
        <taxon>Alphaproteobacteria</taxon>
        <taxon>Hyphomicrobiales</taxon>
        <taxon>Nitrobacteraceae</taxon>
        <taxon>Bradyrhizobium</taxon>
    </lineage>
</organism>
<comment type="caution">
    <text evidence="1">The sequence shown here is derived from an EMBL/GenBank/DDBJ whole genome shotgun (WGS) entry which is preliminary data.</text>
</comment>
<gene>
    <name evidence="1" type="ORF">FXV83_41870</name>
</gene>
<dbReference type="Proteomes" id="UP000324797">
    <property type="component" value="Unassembled WGS sequence"/>
</dbReference>
<reference evidence="1 2" key="1">
    <citation type="submission" date="2019-08" db="EMBL/GenBank/DDBJ databases">
        <title>Bradyrhizobium hipponensis sp. nov., a rhizobium isolated from a Lupinus angustifolius root nodule in Tunisia.</title>
        <authorList>
            <person name="Off K."/>
            <person name="Rejili M."/>
            <person name="Mars M."/>
            <person name="Brachmann A."/>
            <person name="Marin M."/>
        </authorList>
    </citation>
    <scope>NUCLEOTIDE SEQUENCE [LARGE SCALE GENOMIC DNA]</scope>
    <source>
        <strain evidence="2">aSej3</strain>
    </source>
</reference>
<dbReference type="AlphaFoldDB" id="A0A5S4YAT1"/>
<dbReference type="RefSeq" id="WP_148745832.1">
    <property type="nucleotide sequence ID" value="NZ_VSTH01000282.1"/>
</dbReference>
<evidence type="ECO:0000313" key="2">
    <source>
        <dbReference type="Proteomes" id="UP000324797"/>
    </source>
</evidence>
<accession>A0A5S4YAT1</accession>
<sequence>MTHTKFTAGDLASLFNWSLIRLHELACADELPIVVSESFRPFSHQDQFSYSDALMVEVARQMHDDGGISILAASKLVLNAGIGAPREDGADHWIAIVRYRNTWGDSNPRGSIPVTEIGHDEYWSSSHFAGSLGEVTSAITAEIGRSAKEHPGSDPARIFLANVSTADRRLRNRAAALGLKIASLG</sequence>
<protein>
    <submittedName>
        <fullName evidence="1">Uncharacterized protein</fullName>
    </submittedName>
</protein>